<organism evidence="1 2">
    <name type="scientific">Cronartium quercuum f. sp. fusiforme G11</name>
    <dbReference type="NCBI Taxonomy" id="708437"/>
    <lineage>
        <taxon>Eukaryota</taxon>
        <taxon>Fungi</taxon>
        <taxon>Dikarya</taxon>
        <taxon>Basidiomycota</taxon>
        <taxon>Pucciniomycotina</taxon>
        <taxon>Pucciniomycetes</taxon>
        <taxon>Pucciniales</taxon>
        <taxon>Coleosporiaceae</taxon>
        <taxon>Cronartium</taxon>
    </lineage>
</organism>
<protein>
    <submittedName>
        <fullName evidence="1">Uncharacterized protein</fullName>
    </submittedName>
</protein>
<comment type="caution">
    <text evidence="1">The sequence shown here is derived from an EMBL/GenBank/DDBJ whole genome shotgun (WGS) entry which is preliminary data.</text>
</comment>
<sequence length="53" mass="5743">STKGIEAYHAGLHQIVLVMSCVLAHIEDCPMNAEITNNTKIHQVHSILIACAC</sequence>
<feature type="non-terminal residue" evidence="1">
    <location>
        <position position="1"/>
    </location>
</feature>
<dbReference type="Proteomes" id="UP000886653">
    <property type="component" value="Unassembled WGS sequence"/>
</dbReference>
<evidence type="ECO:0000313" key="1">
    <source>
        <dbReference type="EMBL" id="KAG0141598.1"/>
    </source>
</evidence>
<dbReference type="AlphaFoldDB" id="A0A9P6N955"/>
<dbReference type="EMBL" id="MU167379">
    <property type="protein sequence ID" value="KAG0141598.1"/>
    <property type="molecule type" value="Genomic_DNA"/>
</dbReference>
<gene>
    <name evidence="1" type="ORF">CROQUDRAFT_51479</name>
</gene>
<accession>A0A9P6N955</accession>
<proteinExistence type="predicted"/>
<reference evidence="1" key="1">
    <citation type="submission" date="2013-11" db="EMBL/GenBank/DDBJ databases">
        <title>Genome sequence of the fusiform rust pathogen reveals effectors for host alternation and coevolution with pine.</title>
        <authorList>
            <consortium name="DOE Joint Genome Institute"/>
            <person name="Smith K."/>
            <person name="Pendleton A."/>
            <person name="Kubisiak T."/>
            <person name="Anderson C."/>
            <person name="Salamov A."/>
            <person name="Aerts A."/>
            <person name="Riley R."/>
            <person name="Clum A."/>
            <person name="Lindquist E."/>
            <person name="Ence D."/>
            <person name="Campbell M."/>
            <person name="Kronenberg Z."/>
            <person name="Feau N."/>
            <person name="Dhillon B."/>
            <person name="Hamelin R."/>
            <person name="Burleigh J."/>
            <person name="Smith J."/>
            <person name="Yandell M."/>
            <person name="Nelson C."/>
            <person name="Grigoriev I."/>
            <person name="Davis J."/>
        </authorList>
    </citation>
    <scope>NUCLEOTIDE SEQUENCE</scope>
    <source>
        <strain evidence="1">G11</strain>
    </source>
</reference>
<evidence type="ECO:0000313" key="2">
    <source>
        <dbReference type="Proteomes" id="UP000886653"/>
    </source>
</evidence>
<keyword evidence="2" id="KW-1185">Reference proteome</keyword>
<name>A0A9P6N955_9BASI</name>